<dbReference type="SUPFAM" id="SSF54001">
    <property type="entry name" value="Cysteine proteinases"/>
    <property type="match status" value="1"/>
</dbReference>
<evidence type="ECO:0000313" key="3">
    <source>
        <dbReference type="Proteomes" id="UP001189429"/>
    </source>
</evidence>
<sequence length="801" mass="84471">MTVSPLRSQGSGLVQGVLRVYWSGRLMQILLQAGGEAEQAVGSKRYAKDCGKWLWSGRLADVGYQCKCGGTKRGEAAPRHGQYRAYAGDCTSSYKDENAPHLQYLEMAAKQCVGAATKAQQKAYRRREQPTSALEQAEKDFLERSAEVVEGGGEAGGSVPFRAEETGVGTGASPRGGVRIGAEMDLPAKQRKTSVEESGVELAASSSGVRIDEEMESPAKQEKPSGAVQSGETLPSRMSRRARLTLSLQVVENSHVIATDHADNKFDRSLARVLGSQRREGQLSARLRSQLRSNLRCARGAALMVRAVARGIQNCAPGLDPRCRGGPRLRNDRASCNWNEKIKSAALRLPPGISAGPARFLLPRMSLGGSLARCGDRYFSGMPEKELRGLLGRFRQVGLRPAPACKRQRAIMFAMGATSKRLSAKPACFTCPTVSGVPFGLQKAALEGSVGTSAHSPDVSWLARWPLGGNWSCEYGEDSLDYCYSHGHASLLCWGEQANSSQLTGAAPQEAPCPPSGQPWPAALCPVEARGGAAAPTSGSYDEYVWPYLSPVQDQGSCGNGFVQAAMGHLTDRYLSFMDADSREEWKSSATLLSVGEATQCYAERGGTDACEGGGDPAVTMRQAAGQQTAQVHQAFERVMTCSGGSYGMAPGVNDSVAGAGCSVGCRPFWGGSARPLVREGSACPPGTTDSLAELAGALVLNASDIMADSGATGFQHLIGGCGCLATLAGAGQCGRCCAYDADQSSVVAVDAANCSHNDMVIDLGIEVSTDFAKTRISSHGPWTSRGSCMRCGSAGATRRT</sequence>
<organism evidence="2 3">
    <name type="scientific">Prorocentrum cordatum</name>
    <dbReference type="NCBI Taxonomy" id="2364126"/>
    <lineage>
        <taxon>Eukaryota</taxon>
        <taxon>Sar</taxon>
        <taxon>Alveolata</taxon>
        <taxon>Dinophyceae</taxon>
        <taxon>Prorocentrales</taxon>
        <taxon>Prorocentraceae</taxon>
        <taxon>Prorocentrum</taxon>
    </lineage>
</organism>
<protein>
    <submittedName>
        <fullName evidence="2">Uncharacterized protein</fullName>
    </submittedName>
</protein>
<name>A0ABN9XA90_9DINO</name>
<keyword evidence="3" id="KW-1185">Reference proteome</keyword>
<evidence type="ECO:0000256" key="1">
    <source>
        <dbReference type="SAM" id="MobiDB-lite"/>
    </source>
</evidence>
<dbReference type="InterPro" id="IPR038765">
    <property type="entry name" value="Papain-like_cys_pep_sf"/>
</dbReference>
<proteinExistence type="predicted"/>
<evidence type="ECO:0000313" key="2">
    <source>
        <dbReference type="EMBL" id="CAK0896354.1"/>
    </source>
</evidence>
<dbReference type="Proteomes" id="UP001189429">
    <property type="component" value="Unassembled WGS sequence"/>
</dbReference>
<comment type="caution">
    <text evidence="2">The sequence shown here is derived from an EMBL/GenBank/DDBJ whole genome shotgun (WGS) entry which is preliminary data.</text>
</comment>
<dbReference type="EMBL" id="CAUYUJ010020174">
    <property type="protein sequence ID" value="CAK0896354.1"/>
    <property type="molecule type" value="Genomic_DNA"/>
</dbReference>
<feature type="region of interest" description="Disordered" evidence="1">
    <location>
        <begin position="149"/>
        <end position="238"/>
    </location>
</feature>
<accession>A0ABN9XA90</accession>
<reference evidence="2" key="1">
    <citation type="submission" date="2023-10" db="EMBL/GenBank/DDBJ databases">
        <authorList>
            <person name="Chen Y."/>
            <person name="Shah S."/>
            <person name="Dougan E. K."/>
            <person name="Thang M."/>
            <person name="Chan C."/>
        </authorList>
    </citation>
    <scope>NUCLEOTIDE SEQUENCE [LARGE SCALE GENOMIC DNA]</scope>
</reference>
<gene>
    <name evidence="2" type="ORF">PCOR1329_LOCUS74845</name>
</gene>